<feature type="region of interest" description="Disordered" evidence="1">
    <location>
        <begin position="366"/>
        <end position="498"/>
    </location>
</feature>
<feature type="domain" description="DUF4326" evidence="2">
    <location>
        <begin position="1293"/>
        <end position="1337"/>
    </location>
</feature>
<gene>
    <name evidence="3" type="ORF">PCOR1329_LOCUS78130</name>
</gene>
<dbReference type="EMBL" id="CAUYUJ010020867">
    <property type="protein sequence ID" value="CAK0901031.1"/>
    <property type="molecule type" value="Genomic_DNA"/>
</dbReference>
<feature type="region of interest" description="Disordered" evidence="1">
    <location>
        <begin position="1252"/>
        <end position="1273"/>
    </location>
</feature>
<feature type="compositionally biased region" description="Low complexity" evidence="1">
    <location>
        <begin position="445"/>
        <end position="470"/>
    </location>
</feature>
<evidence type="ECO:0000256" key="1">
    <source>
        <dbReference type="SAM" id="MobiDB-lite"/>
    </source>
</evidence>
<protein>
    <recommendedName>
        <fullName evidence="2">DUF4326 domain-containing protein</fullName>
    </recommendedName>
</protein>
<feature type="compositionally biased region" description="Pro residues" evidence="1">
    <location>
        <begin position="388"/>
        <end position="398"/>
    </location>
</feature>
<name>A0ABN9XMC6_9DINO</name>
<evidence type="ECO:0000259" key="2">
    <source>
        <dbReference type="Pfam" id="PF14216"/>
    </source>
</evidence>
<dbReference type="Proteomes" id="UP001189429">
    <property type="component" value="Unassembled WGS sequence"/>
</dbReference>
<evidence type="ECO:0000313" key="3">
    <source>
        <dbReference type="EMBL" id="CAK0901031.1"/>
    </source>
</evidence>
<sequence>GLQVLRWGQRLPALQRRPLARPWIGGPALVWGAFARGMSWEIPTQDQAMSVDGTAVLEVEETGAPGADGPHLAAQFCGASVPARALELDADLPPPGAGLPGLLHLCSLGAAQCTAPAVAGRGERHVVSLRFRSARSPVEPGVRASALPAAGCGGAAHGGAAAAPGRLAGAAARHAAAAASAAELVGSRGGRSAILRWPIGLREGAPGLRARPKVRGHLQATIFGHRPIHGVGERTARALQTLATAPGPLELGSLASAADTLMRRAKALEVYLDNGNWNIASELEVHEGSRPTPASRSEQETARRAVTLRRRLEEAKARVACAAGPRGGRRRARRQPSGFPRAAVAEQAAAAGAAVGPLCRRAAAADARPARLGRPARPRAELQLGPQPGRPPPSPQRPPGLQSGRPRRDRRAMLNLEPDAQAVDWGRPATDAAPKGGGSGKGREAGASAGSTSSAAAAADRPRLAGAPAGSLEDADGIAGGNERRHAANEPDEKPASHYDDWRKLVGAAHGVFRRPLDAGPILKQLMRAFLGSLGQRMKEFQHCEQRNELDPRDLEALQARLMATVAALNWETGRRRRRRKRCCAARPNAAQWSALQGLARRIYTALSPEPVLADDIDWIKDRQIAHNGSEVSTPLLLTLEQRRRAATSTRDRASEGEWHIIVGALYERGMAGPIDEAATATRNGQMLVSSAFGVARAHDPPIACEGGASRPAPRLIINFAPANARQSCIAGDAPEMLTMGQLNQLAHAPSGTLPWSGANRKAFFYVFRAPPARWPHMAPGPSAPARLAGNMLRRSSAAPRGLAPGTEIVRRRPLSFGCEAPLPAGGFVYIDNLEIAEAVSAEEAEALKGSAPPLLNRARERHEAAGPPGSPGTNAPRSAQAATLGELIDGVEGTRRPPLGYVTELTSLTFWALGKRRASRRLMPLFGRWARAQCFRRPLAAARVNARRWLAAPRAGGWTNIGAAEDRMMAMALSVLSVAEIGLEVDSLAAASDASEAAGAAVHWKGQSPRGEPVAARRARPPSPAREGGAALISAFAGIDCARGIFEIPGLAPAAHLSFEVDADAARIAQRAYGSIEHLGDITSQLAGHAMRIIAGLKREMPEAVVDFLDENLSTMAEGGAPQLNATFGRAPLELKDLLPSLEAADLCPLDPAEFAAPQASSAAKTAPARFEALRRSLIGNLFQREADARLLAHWAAQAELQMAAPTRAALHASSRSWAGGRRRWAGDFLALREGREAVSEAILAAARRSSEGGTAAAGAAQPGPPPRLGALKADDLEAGEPVPRGPGRPPADAAALYVSWLARQLALLDALEEPRGRRLLCHCPPAAPCHADVLREQLAQRGPGRWWPFSPPQRAAAALVMMRHHSGADLRVDANVEALGKVFPRQEVNAELRHCKTARQMAWHDRDPHISVPKREASLMALRWRAQAIVRHVKVYLHLLGSMFSIGVLSKHRSSSRQPKLQQ</sequence>
<dbReference type="Pfam" id="PF14216">
    <property type="entry name" value="DUF4326"/>
    <property type="match status" value="1"/>
</dbReference>
<accession>A0ABN9XMC6</accession>
<feature type="compositionally biased region" description="Basic and acidic residues" evidence="1">
    <location>
        <begin position="482"/>
        <end position="498"/>
    </location>
</feature>
<feature type="compositionally biased region" description="Low complexity" evidence="1">
    <location>
        <begin position="366"/>
        <end position="375"/>
    </location>
</feature>
<feature type="region of interest" description="Disordered" evidence="1">
    <location>
        <begin position="1004"/>
        <end position="1027"/>
    </location>
</feature>
<organism evidence="3 4">
    <name type="scientific">Prorocentrum cordatum</name>
    <dbReference type="NCBI Taxonomy" id="2364126"/>
    <lineage>
        <taxon>Eukaryota</taxon>
        <taxon>Sar</taxon>
        <taxon>Alveolata</taxon>
        <taxon>Dinophyceae</taxon>
        <taxon>Prorocentrales</taxon>
        <taxon>Prorocentraceae</taxon>
        <taxon>Prorocentrum</taxon>
    </lineage>
</organism>
<dbReference type="InterPro" id="IPR025475">
    <property type="entry name" value="DUF4326"/>
</dbReference>
<proteinExistence type="predicted"/>
<evidence type="ECO:0000313" key="4">
    <source>
        <dbReference type="Proteomes" id="UP001189429"/>
    </source>
</evidence>
<feature type="region of interest" description="Disordered" evidence="1">
    <location>
        <begin position="285"/>
        <end position="304"/>
    </location>
</feature>
<keyword evidence="4" id="KW-1185">Reference proteome</keyword>
<feature type="compositionally biased region" description="Low complexity" evidence="1">
    <location>
        <begin position="1252"/>
        <end position="1263"/>
    </location>
</feature>
<reference evidence="3" key="1">
    <citation type="submission" date="2023-10" db="EMBL/GenBank/DDBJ databases">
        <authorList>
            <person name="Chen Y."/>
            <person name="Shah S."/>
            <person name="Dougan E. K."/>
            <person name="Thang M."/>
            <person name="Chan C."/>
        </authorList>
    </citation>
    <scope>NUCLEOTIDE SEQUENCE [LARGE SCALE GENOMIC DNA]</scope>
</reference>
<comment type="caution">
    <text evidence="3">The sequence shown here is derived from an EMBL/GenBank/DDBJ whole genome shotgun (WGS) entry which is preliminary data.</text>
</comment>
<feature type="non-terminal residue" evidence="3">
    <location>
        <position position="1"/>
    </location>
</feature>
<feature type="region of interest" description="Disordered" evidence="1">
    <location>
        <begin position="861"/>
        <end position="880"/>
    </location>
</feature>
<feature type="region of interest" description="Disordered" evidence="1">
    <location>
        <begin position="316"/>
        <end position="343"/>
    </location>
</feature>